<dbReference type="EMBL" id="AZJE01000020">
    <property type="protein sequence ID" value="ETD22032.1"/>
    <property type="molecule type" value="Genomic_DNA"/>
</dbReference>
<feature type="domain" description="Type I restriction modification DNA specificity" evidence="4">
    <location>
        <begin position="177"/>
        <end position="318"/>
    </location>
</feature>
<name>V8C4N8_9FIRM</name>
<dbReference type="CDD" id="cd17262">
    <property type="entry name" value="RMtype1_S_Aco12261I-TRD2-CR2"/>
    <property type="match status" value="1"/>
</dbReference>
<dbReference type="Gene3D" id="3.90.220.20">
    <property type="entry name" value="DNA methylase specificity domains"/>
    <property type="match status" value="2"/>
</dbReference>
<keyword evidence="2" id="KW-0680">Restriction system</keyword>
<feature type="domain" description="Type I restriction modification DNA specificity" evidence="4">
    <location>
        <begin position="3"/>
        <end position="159"/>
    </location>
</feature>
<dbReference type="GO" id="GO:0009307">
    <property type="term" value="P:DNA restriction-modification system"/>
    <property type="evidence" value="ECO:0007669"/>
    <property type="project" value="UniProtKB-KW"/>
</dbReference>
<dbReference type="PATRIC" id="fig|1073376.3.peg.1638"/>
<dbReference type="GO" id="GO:0003677">
    <property type="term" value="F:DNA binding"/>
    <property type="evidence" value="ECO:0007669"/>
    <property type="project" value="UniProtKB-KW"/>
</dbReference>
<protein>
    <recommendedName>
        <fullName evidence="4">Type I restriction modification DNA specificity domain-containing protein</fullName>
    </recommendedName>
</protein>
<evidence type="ECO:0000259" key="4">
    <source>
        <dbReference type="Pfam" id="PF01420"/>
    </source>
</evidence>
<comment type="caution">
    <text evidence="5">The sequence shown here is derived from an EMBL/GenBank/DDBJ whole genome shotgun (WGS) entry which is preliminary data.</text>
</comment>
<dbReference type="Pfam" id="PF01420">
    <property type="entry name" value="Methylase_S"/>
    <property type="match status" value="2"/>
</dbReference>
<dbReference type="Proteomes" id="UP000018683">
    <property type="component" value="Unassembled WGS sequence"/>
</dbReference>
<dbReference type="HOGENOM" id="CLU_021095_10_3_9"/>
<dbReference type="SUPFAM" id="SSF116734">
    <property type="entry name" value="DNA methylase specificity domain"/>
    <property type="match status" value="2"/>
</dbReference>
<gene>
    <name evidence="5" type="ORF">HMPREF1202_01599</name>
</gene>
<dbReference type="AlphaFoldDB" id="V8C4N8"/>
<comment type="similarity">
    <text evidence="1">Belongs to the type-I restriction system S methylase family.</text>
</comment>
<keyword evidence="3" id="KW-0238">DNA-binding</keyword>
<evidence type="ECO:0000256" key="3">
    <source>
        <dbReference type="ARBA" id="ARBA00023125"/>
    </source>
</evidence>
<dbReference type="InterPro" id="IPR052021">
    <property type="entry name" value="Type-I_RS_S_subunit"/>
</dbReference>
<evidence type="ECO:0000313" key="5">
    <source>
        <dbReference type="EMBL" id="ETD22032.1"/>
    </source>
</evidence>
<evidence type="ECO:0000256" key="2">
    <source>
        <dbReference type="ARBA" id="ARBA00022747"/>
    </source>
</evidence>
<sequence length="322" mass="36801">MDSMKLEDCCEILDSQRVPITGSDRTSGDYPYYGANGIQDYVDDFIFDDELVLLAEDGGNFGSKTRPIAYRVSGKCWVNNHAHVLKPKAGLDVDYLCYSLMFYDVGGMVNGATRQKLTQAAMRQMIIPKRSLDEQIEIVNIIKKVQGVIASRKEELEQLDLLIKARFVEMFYEKGYPVLKWNDVFITTTGKLDSNASVEKGAYPFFTCSKELLRIDTYAFDQEALLLAGNNAAGKYDVKYYAGKFNAYQRTYVLSLKENWSYRLFQYQLEDKLEYLQQQSLGGLTKYLTLKILGELEFVIPPEELQSEFEIFVTQVTKSKVV</sequence>
<organism evidence="5 6">
    <name type="scientific">[Ruminococcus] lactaris CC59_002D</name>
    <dbReference type="NCBI Taxonomy" id="1073376"/>
    <lineage>
        <taxon>Bacteria</taxon>
        <taxon>Bacillati</taxon>
        <taxon>Bacillota</taxon>
        <taxon>Clostridia</taxon>
        <taxon>Lachnospirales</taxon>
        <taxon>Lachnospiraceae</taxon>
        <taxon>Mediterraneibacter</taxon>
    </lineage>
</organism>
<dbReference type="InterPro" id="IPR044946">
    <property type="entry name" value="Restrct_endonuc_typeI_TRD_sf"/>
</dbReference>
<accession>V8C4N8</accession>
<dbReference type="PANTHER" id="PTHR30408">
    <property type="entry name" value="TYPE-1 RESTRICTION ENZYME ECOKI SPECIFICITY PROTEIN"/>
    <property type="match status" value="1"/>
</dbReference>
<proteinExistence type="inferred from homology"/>
<evidence type="ECO:0000256" key="1">
    <source>
        <dbReference type="ARBA" id="ARBA00010923"/>
    </source>
</evidence>
<evidence type="ECO:0000313" key="6">
    <source>
        <dbReference type="Proteomes" id="UP000018683"/>
    </source>
</evidence>
<reference evidence="5 6" key="1">
    <citation type="submission" date="2013-10" db="EMBL/GenBank/DDBJ databases">
        <title>The Genome Sequence of Ruminococcus lactaris CC59_002D.</title>
        <authorList>
            <consortium name="The Broad Institute Genomics Platform"/>
            <person name="Earl A."/>
            <person name="Allen-Vercoe E."/>
            <person name="Daigneault M."/>
            <person name="Young S.K."/>
            <person name="Zeng Q."/>
            <person name="Gargeya S."/>
            <person name="Fitzgerald M."/>
            <person name="Abouelleil A."/>
            <person name="Alvarado L."/>
            <person name="Chapman S.B."/>
            <person name="Gainer-Dewar J."/>
            <person name="Goldberg J."/>
            <person name="Griggs A."/>
            <person name="Gujja S."/>
            <person name="Hansen M."/>
            <person name="Howarth C."/>
            <person name="Imamovic A."/>
            <person name="Ireland A."/>
            <person name="Larimer J."/>
            <person name="McCowan C."/>
            <person name="Murphy C."/>
            <person name="Pearson M."/>
            <person name="Poon T.W."/>
            <person name="Priest M."/>
            <person name="Roberts A."/>
            <person name="Saif S."/>
            <person name="Shea T."/>
            <person name="Sykes S."/>
            <person name="Wortman J."/>
            <person name="Nusbaum C."/>
            <person name="Birren B."/>
        </authorList>
    </citation>
    <scope>NUCLEOTIDE SEQUENCE [LARGE SCALE GENOMIC DNA]</scope>
    <source>
        <strain evidence="5 6">CC59_002D</strain>
    </source>
</reference>
<dbReference type="InterPro" id="IPR000055">
    <property type="entry name" value="Restrct_endonuc_typeI_TRD"/>
</dbReference>
<dbReference type="PANTHER" id="PTHR30408:SF12">
    <property type="entry name" value="TYPE I RESTRICTION ENZYME MJAVIII SPECIFICITY SUBUNIT"/>
    <property type="match status" value="1"/>
</dbReference>
<dbReference type="STRING" id="1073376.HMPREF1202_01599"/>